<name>A0A0C3CZE2_HEBCY</name>
<feature type="region of interest" description="Disordered" evidence="3">
    <location>
        <begin position="1"/>
        <end position="175"/>
    </location>
</feature>
<feature type="compositionally biased region" description="Polar residues" evidence="3">
    <location>
        <begin position="423"/>
        <end position="432"/>
    </location>
</feature>
<dbReference type="PANTHER" id="PTHR46006:SF7">
    <property type="entry name" value="DH DOMAIN-CONTAINING PROTEIN"/>
    <property type="match status" value="1"/>
</dbReference>
<comment type="subcellular location">
    <subcellularLocation>
        <location evidence="1">Cytoplasm</location>
    </subcellularLocation>
</comment>
<dbReference type="GO" id="GO:0005085">
    <property type="term" value="F:guanyl-nucleotide exchange factor activity"/>
    <property type="evidence" value="ECO:0007669"/>
    <property type="project" value="InterPro"/>
</dbReference>
<reference evidence="5 6" key="1">
    <citation type="submission" date="2014-04" db="EMBL/GenBank/DDBJ databases">
        <authorList>
            <consortium name="DOE Joint Genome Institute"/>
            <person name="Kuo A."/>
            <person name="Gay G."/>
            <person name="Dore J."/>
            <person name="Kohler A."/>
            <person name="Nagy L.G."/>
            <person name="Floudas D."/>
            <person name="Copeland A."/>
            <person name="Barry K.W."/>
            <person name="Cichocki N."/>
            <person name="Veneault-Fourrey C."/>
            <person name="LaButti K."/>
            <person name="Lindquist E.A."/>
            <person name="Lipzen A."/>
            <person name="Lundell T."/>
            <person name="Morin E."/>
            <person name="Murat C."/>
            <person name="Sun H."/>
            <person name="Tunlid A."/>
            <person name="Henrissat B."/>
            <person name="Grigoriev I.V."/>
            <person name="Hibbett D.S."/>
            <person name="Martin F."/>
            <person name="Nordberg H.P."/>
            <person name="Cantor M.N."/>
            <person name="Hua S.X."/>
        </authorList>
    </citation>
    <scope>NUCLEOTIDE SEQUENCE [LARGE SCALE GENOMIC DNA]</scope>
    <source>
        <strain evidence="6">h7</strain>
    </source>
</reference>
<dbReference type="SUPFAM" id="SSF48065">
    <property type="entry name" value="DBL homology domain (DH-domain)"/>
    <property type="match status" value="1"/>
</dbReference>
<evidence type="ECO:0000256" key="3">
    <source>
        <dbReference type="SAM" id="MobiDB-lite"/>
    </source>
</evidence>
<dbReference type="PANTHER" id="PTHR46006">
    <property type="entry name" value="RHO GUANINE NUCLEOTIDE EXCHANGE FACTOR AT 64C, ISOFORM A"/>
    <property type="match status" value="1"/>
</dbReference>
<dbReference type="HOGENOM" id="CLU_007379_0_0_1"/>
<feature type="compositionally biased region" description="Acidic residues" evidence="3">
    <location>
        <begin position="379"/>
        <end position="390"/>
    </location>
</feature>
<feature type="compositionally biased region" description="Polar residues" evidence="3">
    <location>
        <begin position="934"/>
        <end position="950"/>
    </location>
</feature>
<dbReference type="InterPro" id="IPR051480">
    <property type="entry name" value="Endocytic_GEF_Adapter"/>
</dbReference>
<dbReference type="PROSITE" id="PS50010">
    <property type="entry name" value="DH_2"/>
    <property type="match status" value="1"/>
</dbReference>
<dbReference type="InterPro" id="IPR035899">
    <property type="entry name" value="DBL_dom_sf"/>
</dbReference>
<evidence type="ECO:0000313" key="6">
    <source>
        <dbReference type="Proteomes" id="UP000053424"/>
    </source>
</evidence>
<feature type="region of interest" description="Disordered" evidence="3">
    <location>
        <begin position="848"/>
        <end position="883"/>
    </location>
</feature>
<dbReference type="AlphaFoldDB" id="A0A0C3CZE2"/>
<sequence length="1042" mass="113858">MKAFFHRLQRGAGAKDKDRDVTNSPKEKFPPLPSWPPTQDSQRPTSTANPPSIASFKPLPELVPIQLSSQLSTRPLPPIETSSSTATSQADLHSVTAPAPTPPTEEHSQESSTTTTSESIVRPSRKNNGSASTGPPNDVQKKVAFISPPQSPVDFDRALPDAPAGNITPTPATAPLKTTVSRFQAVYGKEPRVPVSAGASASKTDVATPNKTTTNAASSTRTASPYLQKFPEGGSSQSLRSGTPYSQMSNNTSGSRILAAQSWSEVTEGDLVSNIGSRERTRQEVLFEIISSEERYVQELVKMKDTFIDPLLHPYSMTNASAASTPNLDYDYYRAESPLESTDDLPPIAARFMSPTPSMNPPSSSASPRPKDTPNIDSESLETEEEEEANDQAGRLYDASRRPATSSGARNDHPRSPYRLAPTRSTGRTSGISVPFPSRSHQSLPPAPRNVFSASTHSLGRQSVAVEQRERKYSHGQGDSPNKGMLRKLRKSQTAADGILGHAIAPQQLPEGLRICLEVVDSGVLDGHKRLSEALKKRYEDQFPLVRSLADVFVSNSDIFKGYATYVLHLERALDQVDAALSNHSTKKPKKQDVGEWQKVCKFLQKLEEDACEKGETGLAITLSKPFQRLLKYPLLFQNLLFHTDPSTFEYESTLQMVAEVENIVRSIEDEKIQKEERDKTRDVFARIEGLDKVRQLALPKPSRILLEERPCSLGLSTLSSSPKPSSPPPVVNSKGVRGKSSFKRLSDVLQSNGMGSKKDLWYVIFNDVILQCQRTGTTSLPLVSSTIPRTNSLPEYQGKTKYATTGRRNSQTKPRNMYKFLKIETWAIGDVLQPREGVVSMEDMARSRAQALSSQPKIVPLPDDEERDDADDSDDSDKKSKMSFSYWGADKVTVQKPVLRGRVGINPRRGGVVASYGRESSANAKFGTRLVSDGSSTQARPSSRRTLTATPIPRRPPPSEDGPNYARATITRPAWDTSTRSPIPLATTKRPRNTSQATPATKTPVSTAKGPVASPAPSEDSGVGLYRQMLANDPSLNNNSS</sequence>
<evidence type="ECO:0000256" key="2">
    <source>
        <dbReference type="ARBA" id="ARBA00022490"/>
    </source>
</evidence>
<feature type="compositionally biased region" description="Polar residues" evidence="3">
    <location>
        <begin position="234"/>
        <end position="253"/>
    </location>
</feature>
<feature type="compositionally biased region" description="Polar residues" evidence="3">
    <location>
        <begin position="994"/>
        <end position="1007"/>
    </location>
</feature>
<dbReference type="InterPro" id="IPR000219">
    <property type="entry name" value="DH_dom"/>
</dbReference>
<feature type="region of interest" description="Disordered" evidence="3">
    <location>
        <begin position="193"/>
        <end position="253"/>
    </location>
</feature>
<feature type="domain" description="DH" evidence="4">
    <location>
        <begin position="281"/>
        <end position="671"/>
    </location>
</feature>
<feature type="region of interest" description="Disordered" evidence="3">
    <location>
        <begin position="717"/>
        <end position="738"/>
    </location>
</feature>
<feature type="compositionally biased region" description="Polar residues" evidence="3">
    <location>
        <begin position="80"/>
        <end position="91"/>
    </location>
</feature>
<proteinExistence type="predicted"/>
<feature type="compositionally biased region" description="Basic and acidic residues" evidence="3">
    <location>
        <begin position="13"/>
        <end position="29"/>
    </location>
</feature>
<dbReference type="EMBL" id="KN831768">
    <property type="protein sequence ID" value="KIM49206.1"/>
    <property type="molecule type" value="Genomic_DNA"/>
</dbReference>
<keyword evidence="2" id="KW-0963">Cytoplasm</keyword>
<feature type="compositionally biased region" description="Polar residues" evidence="3">
    <location>
        <begin position="37"/>
        <end position="52"/>
    </location>
</feature>
<dbReference type="GO" id="GO:0035025">
    <property type="term" value="P:positive regulation of Rho protein signal transduction"/>
    <property type="evidence" value="ECO:0007669"/>
    <property type="project" value="TreeGrafter"/>
</dbReference>
<feature type="compositionally biased region" description="Acidic residues" evidence="3">
    <location>
        <begin position="863"/>
        <end position="876"/>
    </location>
</feature>
<dbReference type="STRING" id="686832.A0A0C3CZE2"/>
<keyword evidence="6" id="KW-1185">Reference proteome</keyword>
<organism evidence="5 6">
    <name type="scientific">Hebeloma cylindrosporum</name>
    <dbReference type="NCBI Taxonomy" id="76867"/>
    <lineage>
        <taxon>Eukaryota</taxon>
        <taxon>Fungi</taxon>
        <taxon>Dikarya</taxon>
        <taxon>Basidiomycota</taxon>
        <taxon>Agaricomycotina</taxon>
        <taxon>Agaricomycetes</taxon>
        <taxon>Agaricomycetidae</taxon>
        <taxon>Agaricales</taxon>
        <taxon>Agaricineae</taxon>
        <taxon>Hymenogastraceae</taxon>
        <taxon>Hebeloma</taxon>
    </lineage>
</organism>
<protein>
    <recommendedName>
        <fullName evidence="4">DH domain-containing protein</fullName>
    </recommendedName>
</protein>
<feature type="compositionally biased region" description="Low complexity" evidence="3">
    <location>
        <begin position="354"/>
        <end position="368"/>
    </location>
</feature>
<dbReference type="GO" id="GO:0005737">
    <property type="term" value="C:cytoplasm"/>
    <property type="evidence" value="ECO:0007669"/>
    <property type="project" value="UniProtKB-SubCell"/>
</dbReference>
<feature type="region of interest" description="Disordered" evidence="3">
    <location>
        <begin position="926"/>
        <end position="1042"/>
    </location>
</feature>
<feature type="compositionally biased region" description="Polar residues" evidence="3">
    <location>
        <begin position="452"/>
        <end position="461"/>
    </location>
</feature>
<feature type="compositionally biased region" description="Polar residues" evidence="3">
    <location>
        <begin position="126"/>
        <end position="135"/>
    </location>
</feature>
<gene>
    <name evidence="5" type="ORF">M413DRAFT_15359</name>
</gene>
<dbReference type="SMART" id="SM00325">
    <property type="entry name" value="RhoGEF"/>
    <property type="match status" value="1"/>
</dbReference>
<dbReference type="Gene3D" id="1.20.900.10">
    <property type="entry name" value="Dbl homology (DH) domain"/>
    <property type="match status" value="2"/>
</dbReference>
<dbReference type="Pfam" id="PF00621">
    <property type="entry name" value="RhoGEF"/>
    <property type="match status" value="1"/>
</dbReference>
<feature type="compositionally biased region" description="Low complexity" evidence="3">
    <location>
        <begin position="110"/>
        <end position="119"/>
    </location>
</feature>
<accession>A0A0C3CZE2</accession>
<evidence type="ECO:0000259" key="4">
    <source>
        <dbReference type="PROSITE" id="PS50010"/>
    </source>
</evidence>
<feature type="compositionally biased region" description="Low complexity" evidence="3">
    <location>
        <begin position="207"/>
        <end position="225"/>
    </location>
</feature>
<dbReference type="Proteomes" id="UP000053424">
    <property type="component" value="Unassembled WGS sequence"/>
</dbReference>
<dbReference type="OrthoDB" id="1716625at2759"/>
<evidence type="ECO:0000313" key="5">
    <source>
        <dbReference type="EMBL" id="KIM49206.1"/>
    </source>
</evidence>
<evidence type="ECO:0000256" key="1">
    <source>
        <dbReference type="ARBA" id="ARBA00004496"/>
    </source>
</evidence>
<reference evidence="6" key="2">
    <citation type="submission" date="2015-01" db="EMBL/GenBank/DDBJ databases">
        <title>Evolutionary Origins and Diversification of the Mycorrhizal Mutualists.</title>
        <authorList>
            <consortium name="DOE Joint Genome Institute"/>
            <consortium name="Mycorrhizal Genomics Consortium"/>
            <person name="Kohler A."/>
            <person name="Kuo A."/>
            <person name="Nagy L.G."/>
            <person name="Floudas D."/>
            <person name="Copeland A."/>
            <person name="Barry K.W."/>
            <person name="Cichocki N."/>
            <person name="Veneault-Fourrey C."/>
            <person name="LaButti K."/>
            <person name="Lindquist E.A."/>
            <person name="Lipzen A."/>
            <person name="Lundell T."/>
            <person name="Morin E."/>
            <person name="Murat C."/>
            <person name="Riley R."/>
            <person name="Ohm R."/>
            <person name="Sun H."/>
            <person name="Tunlid A."/>
            <person name="Henrissat B."/>
            <person name="Grigoriev I.V."/>
            <person name="Hibbett D.S."/>
            <person name="Martin F."/>
        </authorList>
    </citation>
    <scope>NUCLEOTIDE SEQUENCE [LARGE SCALE GENOMIC DNA]</scope>
    <source>
        <strain evidence="6">h7</strain>
    </source>
</reference>
<feature type="region of interest" description="Disordered" evidence="3">
    <location>
        <begin position="338"/>
        <end position="485"/>
    </location>
</feature>